<comment type="caution">
    <text evidence="2">The sequence shown here is derived from an EMBL/GenBank/DDBJ whole genome shotgun (WGS) entry which is preliminary data.</text>
</comment>
<evidence type="ECO:0000256" key="1">
    <source>
        <dbReference type="SAM" id="SignalP"/>
    </source>
</evidence>
<feature type="chain" id="PRO_5042093301" evidence="1">
    <location>
        <begin position="21"/>
        <end position="133"/>
    </location>
</feature>
<dbReference type="AlphaFoldDB" id="A0AAD4X4B4"/>
<feature type="signal peptide" evidence="1">
    <location>
        <begin position="1"/>
        <end position="20"/>
    </location>
</feature>
<reference evidence="2" key="1">
    <citation type="submission" date="2022-04" db="EMBL/GenBank/DDBJ databases">
        <title>A functionally conserved STORR gene fusion in Papaver species that diverged 16.8 million years ago.</title>
        <authorList>
            <person name="Catania T."/>
        </authorList>
    </citation>
    <scope>NUCLEOTIDE SEQUENCE</scope>
    <source>
        <strain evidence="2">S-188037</strain>
    </source>
</reference>
<organism evidence="2 3">
    <name type="scientific">Papaver atlanticum</name>
    <dbReference type="NCBI Taxonomy" id="357466"/>
    <lineage>
        <taxon>Eukaryota</taxon>
        <taxon>Viridiplantae</taxon>
        <taxon>Streptophyta</taxon>
        <taxon>Embryophyta</taxon>
        <taxon>Tracheophyta</taxon>
        <taxon>Spermatophyta</taxon>
        <taxon>Magnoliopsida</taxon>
        <taxon>Ranunculales</taxon>
        <taxon>Papaveraceae</taxon>
        <taxon>Papaveroideae</taxon>
        <taxon>Papaver</taxon>
    </lineage>
</organism>
<keyword evidence="1" id="KW-0732">Signal</keyword>
<evidence type="ECO:0000313" key="3">
    <source>
        <dbReference type="Proteomes" id="UP001202328"/>
    </source>
</evidence>
<protein>
    <submittedName>
        <fullName evidence="2">Uncharacterized protein</fullName>
    </submittedName>
</protein>
<name>A0AAD4X4B4_9MAGN</name>
<dbReference type="EMBL" id="JAJJMB010017331">
    <property type="protein sequence ID" value="KAI3839697.1"/>
    <property type="molecule type" value="Genomic_DNA"/>
</dbReference>
<evidence type="ECO:0000313" key="2">
    <source>
        <dbReference type="EMBL" id="KAI3839697.1"/>
    </source>
</evidence>
<accession>A0AAD4X4B4</accession>
<sequence length="133" mass="15125">MSRTTLSLLHLCLIHHPANTSEQVNSGELEEDGNELCEANVKHCMKKKLPEPVLREIFFETYLDHDDRVTITDQKCSYVVKAPARHPIYENLRFEGFKAPITAVLSNGQFSSCRAHVRVISLVDWGLMESISQ</sequence>
<dbReference type="Proteomes" id="UP001202328">
    <property type="component" value="Unassembled WGS sequence"/>
</dbReference>
<keyword evidence="3" id="KW-1185">Reference proteome</keyword>
<gene>
    <name evidence="2" type="ORF">MKW98_010002</name>
</gene>
<proteinExistence type="predicted"/>